<comment type="caution">
    <text evidence="1">The sequence shown here is derived from an EMBL/GenBank/DDBJ whole genome shotgun (WGS) entry which is preliminary data.</text>
</comment>
<evidence type="ECO:0000313" key="2">
    <source>
        <dbReference type="Proteomes" id="UP001458880"/>
    </source>
</evidence>
<sequence length="118" mass="13107">MQITVQYSTKAKVTQGWRTDTPDVAGPVSTTGIHGIWLVVIPSPMSITPTDLGFRQLAVLYNPYGTSNRFQFSEICIGAVDGKHIRIVKPIKSGCMERQIAFNFQKYASVLWMGSILE</sequence>
<name>A0AAW1HWT4_POPJA</name>
<accession>A0AAW1HWT4</accession>
<keyword evidence="2" id="KW-1185">Reference proteome</keyword>
<dbReference type="EMBL" id="JASPKY010000829">
    <property type="protein sequence ID" value="KAK9681253.1"/>
    <property type="molecule type" value="Genomic_DNA"/>
</dbReference>
<dbReference type="AlphaFoldDB" id="A0AAW1HWT4"/>
<protein>
    <submittedName>
        <fullName evidence="1">Uncharacterized protein</fullName>
    </submittedName>
</protein>
<reference evidence="1 2" key="1">
    <citation type="journal article" date="2024" name="BMC Genomics">
        <title>De novo assembly and annotation of Popillia japonica's genome with initial clues to its potential as an invasive pest.</title>
        <authorList>
            <person name="Cucini C."/>
            <person name="Boschi S."/>
            <person name="Funari R."/>
            <person name="Cardaioli E."/>
            <person name="Iannotti N."/>
            <person name="Marturano G."/>
            <person name="Paoli F."/>
            <person name="Bruttini M."/>
            <person name="Carapelli A."/>
            <person name="Frati F."/>
            <person name="Nardi F."/>
        </authorList>
    </citation>
    <scope>NUCLEOTIDE SEQUENCE [LARGE SCALE GENOMIC DNA]</scope>
    <source>
        <strain evidence="1">DMR45628</strain>
    </source>
</reference>
<dbReference type="Proteomes" id="UP001458880">
    <property type="component" value="Unassembled WGS sequence"/>
</dbReference>
<proteinExistence type="predicted"/>
<organism evidence="1 2">
    <name type="scientific">Popillia japonica</name>
    <name type="common">Japanese beetle</name>
    <dbReference type="NCBI Taxonomy" id="7064"/>
    <lineage>
        <taxon>Eukaryota</taxon>
        <taxon>Metazoa</taxon>
        <taxon>Ecdysozoa</taxon>
        <taxon>Arthropoda</taxon>
        <taxon>Hexapoda</taxon>
        <taxon>Insecta</taxon>
        <taxon>Pterygota</taxon>
        <taxon>Neoptera</taxon>
        <taxon>Endopterygota</taxon>
        <taxon>Coleoptera</taxon>
        <taxon>Polyphaga</taxon>
        <taxon>Scarabaeiformia</taxon>
        <taxon>Scarabaeidae</taxon>
        <taxon>Rutelinae</taxon>
        <taxon>Popillia</taxon>
    </lineage>
</organism>
<evidence type="ECO:0000313" key="1">
    <source>
        <dbReference type="EMBL" id="KAK9681253.1"/>
    </source>
</evidence>
<gene>
    <name evidence="1" type="ORF">QE152_g38457</name>
</gene>